<dbReference type="EMBL" id="CAFBQW010000136">
    <property type="protein sequence ID" value="CAB5067487.1"/>
    <property type="molecule type" value="Genomic_DNA"/>
</dbReference>
<protein>
    <submittedName>
        <fullName evidence="1">Unannotated protein</fullName>
    </submittedName>
</protein>
<proteinExistence type="predicted"/>
<dbReference type="EMBL" id="CAEZXS010000292">
    <property type="protein sequence ID" value="CAB4717153.1"/>
    <property type="molecule type" value="Genomic_DNA"/>
</dbReference>
<sequence length="136" mass="14171">MRSIVLDNEAVQALADARSPKHRVVVAHLAGAVARRRRGRVVEVVVPTAVRVEAGWDRTTPAAAAINRFGVLDYVLDSPCADLAARIQSATSTGVADAHIGATVHSLSSSEIVVLTSDPTDIAAVCSPSPVTIINL</sequence>
<accession>A0A6J6R596</accession>
<organism evidence="1">
    <name type="scientific">freshwater metagenome</name>
    <dbReference type="NCBI Taxonomy" id="449393"/>
    <lineage>
        <taxon>unclassified sequences</taxon>
        <taxon>metagenomes</taxon>
        <taxon>ecological metagenomes</taxon>
    </lineage>
</organism>
<dbReference type="InterPro" id="IPR029060">
    <property type="entry name" value="PIN-like_dom_sf"/>
</dbReference>
<name>A0A6J6R596_9ZZZZ</name>
<dbReference type="AlphaFoldDB" id="A0A6J6R596"/>
<dbReference type="SUPFAM" id="SSF88723">
    <property type="entry name" value="PIN domain-like"/>
    <property type="match status" value="1"/>
</dbReference>
<evidence type="ECO:0000313" key="1">
    <source>
        <dbReference type="EMBL" id="CAB4717153.1"/>
    </source>
</evidence>
<reference evidence="1" key="1">
    <citation type="submission" date="2020-05" db="EMBL/GenBank/DDBJ databases">
        <authorList>
            <person name="Chiriac C."/>
            <person name="Salcher M."/>
            <person name="Ghai R."/>
            <person name="Kavagutti S V."/>
        </authorList>
    </citation>
    <scope>NUCLEOTIDE SEQUENCE</scope>
</reference>
<gene>
    <name evidence="1" type="ORF">UFOPK2582_01726</name>
    <name evidence="2" type="ORF">UFOPK4354_01221</name>
</gene>
<evidence type="ECO:0000313" key="2">
    <source>
        <dbReference type="EMBL" id="CAB5067487.1"/>
    </source>
</evidence>